<proteinExistence type="predicted"/>
<dbReference type="EMBL" id="KI299431">
    <property type="protein sequence ID" value="ERZ97661.1"/>
    <property type="molecule type" value="Genomic_DNA"/>
</dbReference>
<reference evidence="1" key="1">
    <citation type="submission" date="2013-07" db="EMBL/GenBank/DDBJ databases">
        <title>The genome of an arbuscular mycorrhizal fungus provides insights into the evolution of the oldest plant symbiosis.</title>
        <authorList>
            <consortium name="DOE Joint Genome Institute"/>
            <person name="Tisserant E."/>
            <person name="Malbreil M."/>
            <person name="Kuo A."/>
            <person name="Kohler A."/>
            <person name="Symeonidi A."/>
            <person name="Balestrini R."/>
            <person name="Charron P."/>
            <person name="Duensing N."/>
            <person name="Frei-dit-Frey N."/>
            <person name="Gianinazzi-Pearson V."/>
            <person name="Gilbert B."/>
            <person name="Handa Y."/>
            <person name="Hijri M."/>
            <person name="Kaul R."/>
            <person name="Kawaguchi M."/>
            <person name="Krajinski F."/>
            <person name="Lammers P."/>
            <person name="Lapierre D."/>
            <person name="Masclaux F.G."/>
            <person name="Murat C."/>
            <person name="Morin E."/>
            <person name="Ndikumana S."/>
            <person name="Pagni M."/>
            <person name="Petitpierre D."/>
            <person name="Requena N."/>
            <person name="Rosikiewicz P."/>
            <person name="Riley R."/>
            <person name="Saito K."/>
            <person name="San Clemente H."/>
            <person name="Shapiro H."/>
            <person name="van Tuinen D."/>
            <person name="Becard G."/>
            <person name="Bonfante P."/>
            <person name="Paszkowski U."/>
            <person name="Shachar-Hill Y."/>
            <person name="Young J.P."/>
            <person name="Sanders I.R."/>
            <person name="Henrissat B."/>
            <person name="Rensing S.A."/>
            <person name="Grigoriev I.V."/>
            <person name="Corradi N."/>
            <person name="Roux C."/>
            <person name="Martin F."/>
        </authorList>
    </citation>
    <scope>NUCLEOTIDE SEQUENCE</scope>
    <source>
        <strain evidence="1">DAOM 197198</strain>
    </source>
</reference>
<organism evidence="1">
    <name type="scientific">Rhizophagus irregularis (strain DAOM 181602 / DAOM 197198 / MUCL 43194)</name>
    <name type="common">Arbuscular mycorrhizal fungus</name>
    <name type="synonym">Glomus intraradices</name>
    <dbReference type="NCBI Taxonomy" id="747089"/>
    <lineage>
        <taxon>Eukaryota</taxon>
        <taxon>Fungi</taxon>
        <taxon>Fungi incertae sedis</taxon>
        <taxon>Mucoromycota</taxon>
        <taxon>Glomeromycotina</taxon>
        <taxon>Glomeromycetes</taxon>
        <taxon>Glomerales</taxon>
        <taxon>Glomeraceae</taxon>
        <taxon>Rhizophagus</taxon>
    </lineage>
</organism>
<accession>U9SRC6</accession>
<sequence length="167" mass="19548">YNVCLRLFQTKFCALSEQGKRRDKAKLLNDDYKKAKPRSNKKKASNWKKKHLRKQVHIYQPVYTDIFSSGTINEINGINNFISKENEENFQFADHPNIKGVFSTSKWKIRMKIRMKRTSRNLSLLMTTPNKRPLKRKIQQNSLRVDLEVGKDLTIELSTVHDANPAV</sequence>
<feature type="non-terminal residue" evidence="1">
    <location>
        <position position="1"/>
    </location>
</feature>
<evidence type="ECO:0000313" key="1">
    <source>
        <dbReference type="EMBL" id="ERZ97661.1"/>
    </source>
</evidence>
<protein>
    <submittedName>
        <fullName evidence="1">Uncharacterized protein</fullName>
    </submittedName>
</protein>
<name>U9SRC6_RHIID</name>
<dbReference type="HOGENOM" id="CLU_1598528_0_0_1"/>
<gene>
    <name evidence="1" type="ORF">GLOINDRAFT_88887</name>
</gene>
<dbReference type="AlphaFoldDB" id="U9SRC6"/>